<dbReference type="PANTHER" id="PTHR48100">
    <property type="entry name" value="BROAD-SPECIFICITY PHOSPHATASE YOR283W-RELATED"/>
    <property type="match status" value="1"/>
</dbReference>
<comment type="caution">
    <text evidence="2">The sequence shown here is derived from an EMBL/GenBank/DDBJ whole genome shotgun (WGS) entry which is preliminary data.</text>
</comment>
<dbReference type="PANTHER" id="PTHR48100:SF15">
    <property type="entry name" value="SEDOHEPTULOSE 1,7-BISPHOSPHATASE"/>
    <property type="match status" value="1"/>
</dbReference>
<protein>
    <submittedName>
        <fullName evidence="2">Phosphoglycerate mutase</fullName>
    </submittedName>
</protein>
<dbReference type="EMBL" id="MBLM01000130">
    <property type="protein sequence ID" value="OHV33771.1"/>
    <property type="molecule type" value="Genomic_DNA"/>
</dbReference>
<dbReference type="CDD" id="cd07067">
    <property type="entry name" value="HP_PGM_like"/>
    <property type="match status" value="1"/>
</dbReference>
<dbReference type="RefSeq" id="WP_071086836.1">
    <property type="nucleotide sequence ID" value="NZ_MBLM01000130.1"/>
</dbReference>
<sequence length="214" mass="22931">MSGGVVPPGVLTLIRHGETEWSRSGRHTGRTDIPLTADGEHQAAQLRASLASRRFVLVATSPRLRAARTADLAGLAPADAGPAPGASAQPAVLEREVWPDLAEWDYGDLEGETTPDIRRQRPGWTVFTGDVPGGESVEQIGRRADLVLGRVRPRLEQGDVALIGHSHMFRVLIARWLGLPPTAGAGFVVLPSAVSELGYERETPVLHRLNTGPI</sequence>
<dbReference type="Proteomes" id="UP000179627">
    <property type="component" value="Unassembled WGS sequence"/>
</dbReference>
<gene>
    <name evidence="2" type="ORF">CC117_05210</name>
</gene>
<reference evidence="3" key="1">
    <citation type="submission" date="2016-07" db="EMBL/GenBank/DDBJ databases">
        <title>Sequence Frankia sp. strain CcI1.17.</title>
        <authorList>
            <person name="Ghodhbane-Gtari F."/>
            <person name="Swanson E."/>
            <person name="Gueddou A."/>
            <person name="Morris K."/>
            <person name="Hezbri K."/>
            <person name="Ktari A."/>
            <person name="Nouioui I."/>
            <person name="Abebe-Akele F."/>
            <person name="Simpson S."/>
            <person name="Thomas K."/>
            <person name="Gtari M."/>
            <person name="Tisa L.S."/>
            <person name="Hurst S."/>
        </authorList>
    </citation>
    <scope>NUCLEOTIDE SEQUENCE [LARGE SCALE GENOMIC DNA]</scope>
    <source>
        <strain evidence="3">Cc1.17</strain>
    </source>
</reference>
<dbReference type="OrthoDB" id="4697614at2"/>
<dbReference type="Pfam" id="PF00300">
    <property type="entry name" value="His_Phos_1"/>
    <property type="match status" value="1"/>
</dbReference>
<dbReference type="InterPro" id="IPR029033">
    <property type="entry name" value="His_PPase_superfam"/>
</dbReference>
<proteinExistence type="predicted"/>
<dbReference type="SMART" id="SM00855">
    <property type="entry name" value="PGAM"/>
    <property type="match status" value="1"/>
</dbReference>
<dbReference type="InterPro" id="IPR050275">
    <property type="entry name" value="PGM_Phosphatase"/>
</dbReference>
<evidence type="ECO:0000313" key="3">
    <source>
        <dbReference type="Proteomes" id="UP000179627"/>
    </source>
</evidence>
<dbReference type="GO" id="GO:0101006">
    <property type="term" value="F:protein histidine phosphatase activity"/>
    <property type="evidence" value="ECO:0007669"/>
    <property type="project" value="TreeGrafter"/>
</dbReference>
<dbReference type="GO" id="GO:0070297">
    <property type="term" value="P:regulation of phosphorelay signal transduction system"/>
    <property type="evidence" value="ECO:0007669"/>
    <property type="project" value="TreeGrafter"/>
</dbReference>
<dbReference type="InterPro" id="IPR013078">
    <property type="entry name" value="His_Pase_superF_clade-1"/>
</dbReference>
<dbReference type="SUPFAM" id="SSF53254">
    <property type="entry name" value="Phosphoglycerate mutase-like"/>
    <property type="match status" value="1"/>
</dbReference>
<feature type="binding site" evidence="1">
    <location>
        <position position="65"/>
    </location>
    <ligand>
        <name>substrate</name>
    </ligand>
</feature>
<accession>A0A1S1QK18</accession>
<evidence type="ECO:0000256" key="1">
    <source>
        <dbReference type="PIRSR" id="PIRSR613078-2"/>
    </source>
</evidence>
<evidence type="ECO:0000313" key="2">
    <source>
        <dbReference type="EMBL" id="OHV33771.1"/>
    </source>
</evidence>
<dbReference type="Gene3D" id="3.40.50.1240">
    <property type="entry name" value="Phosphoglycerate mutase-like"/>
    <property type="match status" value="1"/>
</dbReference>
<keyword evidence="3" id="KW-1185">Reference proteome</keyword>
<feature type="binding site" evidence="1">
    <location>
        <begin position="28"/>
        <end position="29"/>
    </location>
    <ligand>
        <name>substrate</name>
    </ligand>
</feature>
<name>A0A1S1QK18_9ACTN</name>
<organism evidence="2 3">
    <name type="scientific">Parafrankia colletiae</name>
    <dbReference type="NCBI Taxonomy" id="573497"/>
    <lineage>
        <taxon>Bacteria</taxon>
        <taxon>Bacillati</taxon>
        <taxon>Actinomycetota</taxon>
        <taxon>Actinomycetes</taxon>
        <taxon>Frankiales</taxon>
        <taxon>Frankiaceae</taxon>
        <taxon>Parafrankia</taxon>
    </lineage>
</organism>
<dbReference type="AlphaFoldDB" id="A0A1S1QK18"/>